<gene>
    <name evidence="1" type="ORF">DO97_10865</name>
</gene>
<keyword evidence="2" id="KW-1185">Reference proteome</keyword>
<dbReference type="AlphaFoldDB" id="A0A098TI98"/>
<protein>
    <submittedName>
        <fullName evidence="1">Uncharacterized protein</fullName>
    </submittedName>
</protein>
<dbReference type="EMBL" id="JJML01000030">
    <property type="protein sequence ID" value="KGF72300.1"/>
    <property type="molecule type" value="Genomic_DNA"/>
</dbReference>
<comment type="caution">
    <text evidence="1">The sequence shown here is derived from an EMBL/GenBank/DDBJ whole genome shotgun (WGS) entry which is preliminary data.</text>
</comment>
<organism evidence="1 2">
    <name type="scientific">Neosynechococcus sphagnicola sy1</name>
    <dbReference type="NCBI Taxonomy" id="1497020"/>
    <lineage>
        <taxon>Bacteria</taxon>
        <taxon>Bacillati</taxon>
        <taxon>Cyanobacteriota</taxon>
        <taxon>Cyanophyceae</taxon>
        <taxon>Neosynechococcales</taxon>
        <taxon>Neosynechococcaceae</taxon>
        <taxon>Neosynechococcus</taxon>
    </lineage>
</organism>
<dbReference type="Proteomes" id="UP000030170">
    <property type="component" value="Unassembled WGS sequence"/>
</dbReference>
<dbReference type="STRING" id="1497020.DO97_10865"/>
<evidence type="ECO:0000313" key="1">
    <source>
        <dbReference type="EMBL" id="KGF72300.1"/>
    </source>
</evidence>
<evidence type="ECO:0000313" key="2">
    <source>
        <dbReference type="Proteomes" id="UP000030170"/>
    </source>
</evidence>
<accession>A0A098TI98</accession>
<proteinExistence type="predicted"/>
<reference evidence="1 2" key="1">
    <citation type="journal article" date="2014" name="Mol. Ecol.">
        <title>Evolution of Synechococcus.</title>
        <authorList>
            <person name="Dvorak P."/>
            <person name="Casamatta D."/>
            <person name="Hasler P."/>
            <person name="Poulickova A."/>
            <person name="Ondrej V."/>
            <person name="Sanges R."/>
        </authorList>
    </citation>
    <scope>NUCLEOTIDE SEQUENCE [LARGE SCALE GENOMIC DNA]</scope>
    <source>
        <strain evidence="1 2">CAUP A 1101</strain>
    </source>
</reference>
<sequence>MFSSTFFEGQQITDQVNVAYLRFAEQWYRLYFECETIFWRMSEPPEAAENSDLSYGLLLNDLSGMESVVGQTVQSVAYTAFESGDVRATIMFTNGKSLEFEHSCEADSTRLAG</sequence>
<name>A0A098TI98_9CYAN</name>